<dbReference type="SMART" id="SM00838">
    <property type="entry name" value="EFG_C"/>
    <property type="match status" value="1"/>
</dbReference>
<dbReference type="Pfam" id="PF03764">
    <property type="entry name" value="EFG_IV"/>
    <property type="match status" value="1"/>
</dbReference>
<accession>A0A1M4X1D9</accession>
<dbReference type="Gene3D" id="3.30.70.870">
    <property type="entry name" value="Elongation Factor G (Translational Gtpase), domain 3"/>
    <property type="match status" value="1"/>
</dbReference>
<dbReference type="GO" id="GO:0032790">
    <property type="term" value="P:ribosome disassembly"/>
    <property type="evidence" value="ECO:0007669"/>
    <property type="project" value="TreeGrafter"/>
</dbReference>
<evidence type="ECO:0000313" key="4">
    <source>
        <dbReference type="EMBL" id="SHE87143.1"/>
    </source>
</evidence>
<dbReference type="InterPro" id="IPR014721">
    <property type="entry name" value="Ribsml_uS5_D2-typ_fold_subgr"/>
</dbReference>
<dbReference type="Pfam" id="PF00679">
    <property type="entry name" value="EFG_C"/>
    <property type="match status" value="1"/>
</dbReference>
<comment type="caution">
    <text evidence="4">The sequence shown here is derived from an EMBL/GenBank/DDBJ whole genome shotgun (WGS) entry which is preliminary data.</text>
</comment>
<dbReference type="GO" id="GO:0003746">
    <property type="term" value="F:translation elongation factor activity"/>
    <property type="evidence" value="ECO:0007669"/>
    <property type="project" value="UniProtKB-KW"/>
</dbReference>
<dbReference type="SUPFAM" id="SSF54211">
    <property type="entry name" value="Ribosomal protein S5 domain 2-like"/>
    <property type="match status" value="1"/>
</dbReference>
<dbReference type="FunFam" id="3.30.70.870:FF:000002">
    <property type="entry name" value="Translation elongation factor 2"/>
    <property type="match status" value="1"/>
</dbReference>
<reference evidence="4" key="1">
    <citation type="submission" date="2016-11" db="EMBL/GenBank/DDBJ databases">
        <authorList>
            <person name="Varghese N."/>
            <person name="Submissions S."/>
        </authorList>
    </citation>
    <scope>NUCLEOTIDE SEQUENCE [LARGE SCALE GENOMIC DNA]</scope>
    <source>
        <strain evidence="4">DSM 16785</strain>
    </source>
</reference>
<dbReference type="InterPro" id="IPR009000">
    <property type="entry name" value="Transl_B-barrel_sf"/>
</dbReference>
<dbReference type="Gene3D" id="3.40.50.300">
    <property type="entry name" value="P-loop containing nucleotide triphosphate hydrolases"/>
    <property type="match status" value="1"/>
</dbReference>
<keyword evidence="4" id="KW-0251">Elongation factor</keyword>
<gene>
    <name evidence="4" type="ORF">SAMN02745164_01313</name>
</gene>
<dbReference type="InterPro" id="IPR053905">
    <property type="entry name" value="EF-G-like_DII"/>
</dbReference>
<dbReference type="InterPro" id="IPR000795">
    <property type="entry name" value="T_Tr_GTP-bd_dom"/>
</dbReference>
<dbReference type="Pfam" id="PF00009">
    <property type="entry name" value="GTP_EFTU"/>
    <property type="match status" value="1"/>
</dbReference>
<keyword evidence="2" id="KW-0342">GTP-binding</keyword>
<dbReference type="InterPro" id="IPR027417">
    <property type="entry name" value="P-loop_NTPase"/>
</dbReference>
<dbReference type="SUPFAM" id="SSF52540">
    <property type="entry name" value="P-loop containing nucleoside triphosphate hydrolases"/>
    <property type="match status" value="1"/>
</dbReference>
<dbReference type="NCBIfam" id="TIGR00231">
    <property type="entry name" value="small_GTP"/>
    <property type="match status" value="1"/>
</dbReference>
<sequence length="694" mass="78106">MANIKPDKKRIVGLFGHHGCGKTTLMDAILKNYSGADRIGQRYLDDEEVEKDKGATFSNHVVSVDYKDSRFYFFDTPGMSDFLGDIDVAINAVDNVVLVVNAGSGVEVTTERIWKIAREHKKPIFIFINQMDKEGVNFGELVSSIKEAFEDGVKIVPLQAPMGEGSEFKGLVNLITHEAFEYELNQSGKDKKLEIIPDNAKKYYEDYHQELIEDVVETNEEMMEKYLEEGEEALNPENIFKALHQAFEDDEIVPIVIGSAEKNIGLDRFMEMIRLVGMYPSERVFKGKIGDKEFEVEGKEEEPFVGLVVKNAVDPFVGKLTYIRILSGVLKAGDSFVEVQEDSNEKVSHIYIPRFDKNEEVSDASVGDIIVVPKLKKSRINDTVAHSSRLIKINVPEFPEPMISKSVKPTSKNEIDKVNNALSKLQESDPTFSWEFDPETGETIVSGLGTTHLEIMIERLKKTFKVNVEVGKPKIAYRETIKRKVIAEYKHKKQTGGHGQYGHVKIEIEPLPRGEGYEFVDKIVGGVIPKNFIPSVDKGIKEAMKKGVVAEYPVVDIKVTLFDGSYHDVDSSDIAFQIAARQAFKDGMKNASPVILEPVMKVEVYTPTEYTGDVMGEISSKRGRPMGMQSMGRGMDRIDAEIPLAEMLDFSPRLSSITSGKGYFTMKFSTYQEVTPDIQQKIVQERQREKEEQE</sequence>
<dbReference type="InterPro" id="IPR035647">
    <property type="entry name" value="EFG_III/V"/>
</dbReference>
<proteinExistence type="predicted"/>
<dbReference type="CDD" id="cd01434">
    <property type="entry name" value="EFG_mtEFG1_IV"/>
    <property type="match status" value="1"/>
</dbReference>
<dbReference type="Gene3D" id="3.30.70.240">
    <property type="match status" value="1"/>
</dbReference>
<evidence type="ECO:0000256" key="2">
    <source>
        <dbReference type="ARBA" id="ARBA00023134"/>
    </source>
</evidence>
<dbReference type="InterPro" id="IPR020568">
    <property type="entry name" value="Ribosomal_Su5_D2-typ_SF"/>
</dbReference>
<dbReference type="GO" id="GO:0005525">
    <property type="term" value="F:GTP binding"/>
    <property type="evidence" value="ECO:0007669"/>
    <property type="project" value="UniProtKB-KW"/>
</dbReference>
<dbReference type="AlphaFoldDB" id="A0A1M4X1D9"/>
<organism evidence="4 5">
    <name type="scientific">Marinitoga hydrogenitolerans (strain DSM 16785 / JCM 12826 / AT1271)</name>
    <dbReference type="NCBI Taxonomy" id="1122195"/>
    <lineage>
        <taxon>Bacteria</taxon>
        <taxon>Thermotogati</taxon>
        <taxon>Thermotogota</taxon>
        <taxon>Thermotogae</taxon>
        <taxon>Petrotogales</taxon>
        <taxon>Petrotogaceae</taxon>
        <taxon>Marinitoga</taxon>
    </lineage>
</organism>
<dbReference type="InterPro" id="IPR005517">
    <property type="entry name" value="Transl_elong_EFG/EF2_IV"/>
</dbReference>
<dbReference type="OrthoDB" id="9804431at2"/>
<dbReference type="Proteomes" id="UP000184334">
    <property type="component" value="Unassembled WGS sequence"/>
</dbReference>
<dbReference type="NCBIfam" id="NF009379">
    <property type="entry name" value="PRK12740.1-3"/>
    <property type="match status" value="1"/>
</dbReference>
<evidence type="ECO:0000256" key="1">
    <source>
        <dbReference type="ARBA" id="ARBA00022741"/>
    </source>
</evidence>
<keyword evidence="5" id="KW-1185">Reference proteome</keyword>
<dbReference type="FunFam" id="3.30.70.240:FF:000001">
    <property type="entry name" value="Elongation factor G"/>
    <property type="match status" value="1"/>
</dbReference>
<keyword evidence="1" id="KW-0547">Nucleotide-binding</keyword>
<dbReference type="GO" id="GO:0003924">
    <property type="term" value="F:GTPase activity"/>
    <property type="evidence" value="ECO:0007669"/>
    <property type="project" value="InterPro"/>
</dbReference>
<dbReference type="SMART" id="SM00889">
    <property type="entry name" value="EFG_IV"/>
    <property type="match status" value="1"/>
</dbReference>
<protein>
    <submittedName>
        <fullName evidence="4">Translation elongation factor 2 (EF-2/EF-G)</fullName>
    </submittedName>
</protein>
<keyword evidence="4" id="KW-0648">Protein biosynthesis</keyword>
<dbReference type="STRING" id="1122195.SAMN02745164_01313"/>
<dbReference type="CDD" id="cd03713">
    <property type="entry name" value="EFG_mtEFG_C"/>
    <property type="match status" value="1"/>
</dbReference>
<dbReference type="InterPro" id="IPR035649">
    <property type="entry name" value="EFG_V"/>
</dbReference>
<dbReference type="NCBIfam" id="NF009381">
    <property type="entry name" value="PRK12740.1-5"/>
    <property type="match status" value="1"/>
</dbReference>
<dbReference type="InterPro" id="IPR000640">
    <property type="entry name" value="EFG_V-like"/>
</dbReference>
<dbReference type="InterPro" id="IPR005225">
    <property type="entry name" value="Small_GTP-bd"/>
</dbReference>
<dbReference type="Pfam" id="PF14492">
    <property type="entry name" value="EFG_III"/>
    <property type="match status" value="1"/>
</dbReference>
<dbReference type="SUPFAM" id="SSF50447">
    <property type="entry name" value="Translation proteins"/>
    <property type="match status" value="1"/>
</dbReference>
<dbReference type="Gene3D" id="2.40.30.10">
    <property type="entry name" value="Translation factors"/>
    <property type="match status" value="1"/>
</dbReference>
<dbReference type="RefSeq" id="WP_072864707.1">
    <property type="nucleotide sequence ID" value="NZ_FQUI01000019.1"/>
</dbReference>
<name>A0A1M4X1D9_MARH1</name>
<feature type="domain" description="Tr-type G" evidence="3">
    <location>
        <begin position="7"/>
        <end position="282"/>
    </location>
</feature>
<dbReference type="InterPro" id="IPR009022">
    <property type="entry name" value="EFG_III"/>
</dbReference>
<dbReference type="Gene3D" id="3.30.230.10">
    <property type="match status" value="1"/>
</dbReference>
<dbReference type="SUPFAM" id="SSF54980">
    <property type="entry name" value="EF-G C-terminal domain-like"/>
    <property type="match status" value="2"/>
</dbReference>
<dbReference type="InterPro" id="IPR047872">
    <property type="entry name" value="EFG_IV"/>
</dbReference>
<evidence type="ECO:0000313" key="5">
    <source>
        <dbReference type="Proteomes" id="UP000184334"/>
    </source>
</evidence>
<dbReference type="CDD" id="cd16262">
    <property type="entry name" value="EFG_III"/>
    <property type="match status" value="1"/>
</dbReference>
<dbReference type="NCBIfam" id="NF009891">
    <property type="entry name" value="PRK13351.1-1"/>
    <property type="match status" value="1"/>
</dbReference>
<dbReference type="EMBL" id="FQUI01000019">
    <property type="protein sequence ID" value="SHE87143.1"/>
    <property type="molecule type" value="Genomic_DNA"/>
</dbReference>
<dbReference type="PANTHER" id="PTHR43261:SF6">
    <property type="entry name" value="ELONGATION FACTOR G-LIKE PROTEIN"/>
    <property type="match status" value="1"/>
</dbReference>
<dbReference type="FunFam" id="3.30.230.10:FF:000003">
    <property type="entry name" value="Elongation factor G"/>
    <property type="match status" value="1"/>
</dbReference>
<dbReference type="InterPro" id="IPR041095">
    <property type="entry name" value="EFG_II"/>
</dbReference>
<evidence type="ECO:0000259" key="3">
    <source>
        <dbReference type="PROSITE" id="PS51722"/>
    </source>
</evidence>
<dbReference type="PROSITE" id="PS51722">
    <property type="entry name" value="G_TR_2"/>
    <property type="match status" value="1"/>
</dbReference>
<dbReference type="PANTHER" id="PTHR43261">
    <property type="entry name" value="TRANSLATION ELONGATION FACTOR G-RELATED"/>
    <property type="match status" value="1"/>
</dbReference>
<dbReference type="Pfam" id="PF22042">
    <property type="entry name" value="EF-G_D2"/>
    <property type="match status" value="1"/>
</dbReference>